<reference evidence="1 2" key="1">
    <citation type="journal article" date="2014" name="Genome Announc.">
        <title>Draft genome sequences of the altered schaedler flora, a defined bacterial community from gnotobiotic mice.</title>
        <authorList>
            <person name="Wannemuehler M.J."/>
            <person name="Overstreet A.M."/>
            <person name="Ward D.V."/>
            <person name="Phillips G.J."/>
        </authorList>
    </citation>
    <scope>NUCLEOTIDE SEQUENCE [LARGE SCALE GENOMIC DNA]</scope>
    <source>
        <strain evidence="1 2">ASF492</strain>
    </source>
</reference>
<comment type="caution">
    <text evidence="1">The sequence shown here is derived from an EMBL/GenBank/DDBJ whole genome shotgun (WGS) entry which is preliminary data.</text>
</comment>
<dbReference type="PATRIC" id="fig|1235802.3.peg.2090"/>
<evidence type="ECO:0000313" key="2">
    <source>
        <dbReference type="Proteomes" id="UP000012589"/>
    </source>
</evidence>
<dbReference type="HOGENOM" id="CLU_2716409_0_0_9"/>
<dbReference type="Proteomes" id="UP000012589">
    <property type="component" value="Unassembled WGS sequence"/>
</dbReference>
<evidence type="ECO:0000313" key="1">
    <source>
        <dbReference type="EMBL" id="EMZ28439.1"/>
    </source>
</evidence>
<keyword evidence="2" id="KW-1185">Reference proteome</keyword>
<protein>
    <submittedName>
        <fullName evidence="1">Uncharacterized protein</fullName>
    </submittedName>
</protein>
<dbReference type="EMBL" id="AQFT01000064">
    <property type="protein sequence ID" value="EMZ28439.1"/>
    <property type="molecule type" value="Genomic_DNA"/>
</dbReference>
<dbReference type="AlphaFoldDB" id="N2AVF1"/>
<accession>N2AVF1</accession>
<organism evidence="1 2">
    <name type="scientific">Eubacterium plexicaudatum ASF492</name>
    <dbReference type="NCBI Taxonomy" id="1235802"/>
    <lineage>
        <taxon>Bacteria</taxon>
        <taxon>Bacillati</taxon>
        <taxon>Bacillota</taxon>
        <taxon>Clostridia</taxon>
        <taxon>Eubacteriales</taxon>
        <taxon>Eubacteriaceae</taxon>
        <taxon>Eubacterium</taxon>
    </lineage>
</organism>
<dbReference type="STRING" id="1235802.C823_01972"/>
<gene>
    <name evidence="1" type="ORF">C823_01972</name>
</gene>
<sequence>MGRFIYRMCLVLVLAIVVAGGVYYYTSFYQKEEQPKKGTFVYVTDEEGDYFQRKAENNVRPHTDVRILRSTE</sequence>
<proteinExistence type="predicted"/>
<name>N2AVF1_9FIRM</name>